<evidence type="ECO:0000313" key="4">
    <source>
        <dbReference type="Proteomes" id="UP000293852"/>
    </source>
</evidence>
<protein>
    <submittedName>
        <fullName evidence="3">Methylenetetrahydromethanopterin reductase</fullName>
    </submittedName>
</protein>
<organism evidence="3 4">
    <name type="scientific">Xylanimonas ulmi</name>
    <dbReference type="NCBI Taxonomy" id="228973"/>
    <lineage>
        <taxon>Bacteria</taxon>
        <taxon>Bacillati</taxon>
        <taxon>Actinomycetota</taxon>
        <taxon>Actinomycetes</taxon>
        <taxon>Micrococcales</taxon>
        <taxon>Promicromonosporaceae</taxon>
        <taxon>Xylanimonas</taxon>
    </lineage>
</organism>
<dbReference type="InterPro" id="IPR011251">
    <property type="entry name" value="Luciferase-like_dom"/>
</dbReference>
<dbReference type="InterPro" id="IPR036661">
    <property type="entry name" value="Luciferase-like_sf"/>
</dbReference>
<comment type="caution">
    <text evidence="3">The sequence shown here is derived from an EMBL/GenBank/DDBJ whole genome shotgun (WGS) entry which is preliminary data.</text>
</comment>
<dbReference type="SUPFAM" id="SSF51679">
    <property type="entry name" value="Bacterial luciferase-like"/>
    <property type="match status" value="1"/>
</dbReference>
<keyword evidence="4" id="KW-1185">Reference proteome</keyword>
<sequence>MIALPRRGVWLFPSAPAHALVEAAVTAEQRGLDEFWLGDEGPARDPFAVLAAAAVRTSRIRLGVAVTNPYLRHPVALAAHAMTIDELSGGRFVLGLGPGGNVALGPANVPRTRPLATVREALHTVRAVTAGRAEAGYAPPAGAFTRPRVRIVIGSRSRGFQELASREADGVFLGGVPEPLIGQTVAWARSVRPIEVALYGTAALGDTVTEEVRPQLVMPLADSPPHVHEALGLDPVRLRAAANALAAGDAGPARRLVSDDVLSAMVLHGSPREIGRRLRGWLTHRSDSIGLSITADDPVQAVADAAQALATLSATSTAADGVANPEVAR</sequence>
<dbReference type="OrthoDB" id="675245at2"/>
<gene>
    <name evidence="3" type="ORF">EV386_1009</name>
</gene>
<accession>A0A4Q7M0M3</accession>
<evidence type="ECO:0000313" key="3">
    <source>
        <dbReference type="EMBL" id="RZS60731.1"/>
    </source>
</evidence>
<feature type="domain" description="Luciferase-like" evidence="2">
    <location>
        <begin position="3"/>
        <end position="280"/>
    </location>
</feature>
<keyword evidence="1" id="KW-0560">Oxidoreductase</keyword>
<dbReference type="PANTHER" id="PTHR43244">
    <property type="match status" value="1"/>
</dbReference>
<evidence type="ECO:0000256" key="1">
    <source>
        <dbReference type="ARBA" id="ARBA00023002"/>
    </source>
</evidence>
<reference evidence="3 4" key="1">
    <citation type="submission" date="2019-02" db="EMBL/GenBank/DDBJ databases">
        <title>Sequencing the genomes of 1000 actinobacteria strains.</title>
        <authorList>
            <person name="Klenk H.-P."/>
        </authorList>
    </citation>
    <scope>NUCLEOTIDE SEQUENCE [LARGE SCALE GENOMIC DNA]</scope>
    <source>
        <strain evidence="3 4">DSM 16932</strain>
    </source>
</reference>
<evidence type="ECO:0000259" key="2">
    <source>
        <dbReference type="Pfam" id="PF00296"/>
    </source>
</evidence>
<dbReference type="Proteomes" id="UP000293852">
    <property type="component" value="Unassembled WGS sequence"/>
</dbReference>
<dbReference type="AlphaFoldDB" id="A0A4Q7M0M3"/>
<dbReference type="PANTHER" id="PTHR43244:SF1">
    <property type="entry name" value="5,10-METHYLENETETRAHYDROMETHANOPTERIN REDUCTASE"/>
    <property type="match status" value="1"/>
</dbReference>
<dbReference type="EMBL" id="SGWX01000001">
    <property type="protein sequence ID" value="RZS60731.1"/>
    <property type="molecule type" value="Genomic_DNA"/>
</dbReference>
<dbReference type="Gene3D" id="3.20.20.30">
    <property type="entry name" value="Luciferase-like domain"/>
    <property type="match status" value="1"/>
</dbReference>
<dbReference type="RefSeq" id="WP_130412876.1">
    <property type="nucleotide sequence ID" value="NZ_SGWX01000001.1"/>
</dbReference>
<dbReference type="GO" id="GO:0016705">
    <property type="term" value="F:oxidoreductase activity, acting on paired donors, with incorporation or reduction of molecular oxygen"/>
    <property type="evidence" value="ECO:0007669"/>
    <property type="project" value="InterPro"/>
</dbReference>
<proteinExistence type="predicted"/>
<name>A0A4Q7M0M3_9MICO</name>
<dbReference type="Pfam" id="PF00296">
    <property type="entry name" value="Bac_luciferase"/>
    <property type="match status" value="1"/>
</dbReference>
<dbReference type="InterPro" id="IPR050564">
    <property type="entry name" value="F420-G6PD/mer"/>
</dbReference>